<evidence type="ECO:0000313" key="1">
    <source>
        <dbReference type="EMBL" id="QDU19866.1"/>
    </source>
</evidence>
<accession>A0A517XQU5</accession>
<proteinExistence type="predicted"/>
<protein>
    <submittedName>
        <fullName evidence="1">Uncharacterized protein</fullName>
    </submittedName>
</protein>
<dbReference type="AlphaFoldDB" id="A0A517XQU5"/>
<evidence type="ECO:0000313" key="2">
    <source>
        <dbReference type="Proteomes" id="UP000319576"/>
    </source>
</evidence>
<dbReference type="EMBL" id="CP036273">
    <property type="protein sequence ID" value="QDU19866.1"/>
    <property type="molecule type" value="Genomic_DNA"/>
</dbReference>
<reference evidence="1 2" key="1">
    <citation type="submission" date="2019-02" db="EMBL/GenBank/DDBJ databases">
        <title>Deep-cultivation of Planctomycetes and their phenomic and genomic characterization uncovers novel biology.</title>
        <authorList>
            <person name="Wiegand S."/>
            <person name="Jogler M."/>
            <person name="Boedeker C."/>
            <person name="Pinto D."/>
            <person name="Vollmers J."/>
            <person name="Rivas-Marin E."/>
            <person name="Kohn T."/>
            <person name="Peeters S.H."/>
            <person name="Heuer A."/>
            <person name="Rast P."/>
            <person name="Oberbeckmann S."/>
            <person name="Bunk B."/>
            <person name="Jeske O."/>
            <person name="Meyerdierks A."/>
            <person name="Storesund J.E."/>
            <person name="Kallscheuer N."/>
            <person name="Luecker S."/>
            <person name="Lage O.M."/>
            <person name="Pohl T."/>
            <person name="Merkel B.J."/>
            <person name="Hornburger P."/>
            <person name="Mueller R.-W."/>
            <person name="Bruemmer F."/>
            <person name="Labrenz M."/>
            <person name="Spormann A.M."/>
            <person name="Op den Camp H."/>
            <person name="Overmann J."/>
            <person name="Amann R."/>
            <person name="Jetten M.S.M."/>
            <person name="Mascher T."/>
            <person name="Medema M.H."/>
            <person name="Devos D.P."/>
            <person name="Kaster A.-K."/>
            <person name="Ovreas L."/>
            <person name="Rohde M."/>
            <person name="Galperin M.Y."/>
            <person name="Jogler C."/>
        </authorList>
    </citation>
    <scope>NUCLEOTIDE SEQUENCE [LARGE SCALE GENOMIC DNA]</scope>
    <source>
        <strain evidence="1 2">ETA_A1</strain>
    </source>
</reference>
<organism evidence="1 2">
    <name type="scientific">Urbifossiella limnaea</name>
    <dbReference type="NCBI Taxonomy" id="2528023"/>
    <lineage>
        <taxon>Bacteria</taxon>
        <taxon>Pseudomonadati</taxon>
        <taxon>Planctomycetota</taxon>
        <taxon>Planctomycetia</taxon>
        <taxon>Gemmatales</taxon>
        <taxon>Gemmataceae</taxon>
        <taxon>Urbifossiella</taxon>
    </lineage>
</organism>
<dbReference type="KEGG" id="uli:ETAA1_18040"/>
<dbReference type="RefSeq" id="WP_145236487.1">
    <property type="nucleotide sequence ID" value="NZ_CP036273.1"/>
</dbReference>
<dbReference type="Proteomes" id="UP000319576">
    <property type="component" value="Chromosome"/>
</dbReference>
<dbReference type="OrthoDB" id="294359at2"/>
<gene>
    <name evidence="1" type="ORF">ETAA1_18040</name>
</gene>
<name>A0A517XQU5_9BACT</name>
<sequence length="187" mass="19921">MSQTNPSALLPLEYPAGTTLQEKLQIGSARVALAKLLGRVASLAPIGFASPVAGLIDVQVAVRECLRRDAPTLALLPEAAVDSAAGPVLSALAREYLGGPAEGYLSVLTCRWERELSMMSCLPWVRVAVRDSAGWADDLWRAGVRDFVFAEPTGARVFAVIHDDHDDEVTVVGAEAAELTRRAAGRE</sequence>
<keyword evidence="2" id="KW-1185">Reference proteome</keyword>